<dbReference type="InterPro" id="IPR029044">
    <property type="entry name" value="Nucleotide-diphossugar_trans"/>
</dbReference>
<evidence type="ECO:0000256" key="5">
    <source>
        <dbReference type="ARBA" id="ARBA00023136"/>
    </source>
</evidence>
<keyword evidence="4" id="KW-0808">Transferase</keyword>
<comment type="subcellular location">
    <subcellularLocation>
        <location evidence="1">Cell membrane</location>
    </subcellularLocation>
</comment>
<keyword evidence="8" id="KW-1185">Reference proteome</keyword>
<evidence type="ECO:0000256" key="4">
    <source>
        <dbReference type="ARBA" id="ARBA00022679"/>
    </source>
</evidence>
<gene>
    <name evidence="7" type="ORF">IAI61_19200</name>
</gene>
<dbReference type="SUPFAM" id="SSF53448">
    <property type="entry name" value="Nucleotide-diphospho-sugar transferases"/>
    <property type="match status" value="1"/>
</dbReference>
<dbReference type="Gene3D" id="3.90.550.10">
    <property type="entry name" value="Spore Coat Polysaccharide Biosynthesis Protein SpsA, Chain A"/>
    <property type="match status" value="1"/>
</dbReference>
<keyword evidence="3" id="KW-0328">Glycosyltransferase</keyword>
<keyword evidence="2" id="KW-1003">Cell membrane</keyword>
<comment type="caution">
    <text evidence="7">The sequence shown here is derived from an EMBL/GenBank/DDBJ whole genome shotgun (WGS) entry which is preliminary data.</text>
</comment>
<proteinExistence type="predicted"/>
<sequence>MTPLPCVVCVPAKDEAAAVPRLLRALAAQRAAGPDRPLRVLLLANNCTDATAAVARASAHPALDLRVQEARLLGDEAHVGFARRQALALGLDWLRRDGEPEGALISTDADALPPPDWIGAQLRALAEGADCVGGRIDLDDSLPLPPGLLAVRDTVARYWAAVRALADRIDPLPWDPAPRHGDHVAGSLAIAAPFYEAIGGLPPLPCGEDNALVAEVERAGGRLRHDPAVFVRVSAREDGRASGGMATEMVKWRRIAETGAPHLLSDAAFWQALLQRRADLRALFHARRLEGKLAALAAGCPNDIAFLARAEPLLPALPQAEAPIATATAALEALARDGRIAA</sequence>
<dbReference type="Proteomes" id="UP001518989">
    <property type="component" value="Unassembled WGS sequence"/>
</dbReference>
<dbReference type="InterPro" id="IPR001173">
    <property type="entry name" value="Glyco_trans_2-like"/>
</dbReference>
<feature type="domain" description="Glycosyltransferase 2-like" evidence="6">
    <location>
        <begin position="8"/>
        <end position="138"/>
    </location>
</feature>
<name>A0ABS3KUL6_9PROT</name>
<organism evidence="7 8">
    <name type="scientific">Roseomonas haemaphysalidis</name>
    <dbReference type="NCBI Taxonomy" id="2768162"/>
    <lineage>
        <taxon>Bacteria</taxon>
        <taxon>Pseudomonadati</taxon>
        <taxon>Pseudomonadota</taxon>
        <taxon>Alphaproteobacteria</taxon>
        <taxon>Acetobacterales</taxon>
        <taxon>Roseomonadaceae</taxon>
        <taxon>Roseomonas</taxon>
    </lineage>
</organism>
<evidence type="ECO:0000259" key="6">
    <source>
        <dbReference type="Pfam" id="PF00535"/>
    </source>
</evidence>
<protein>
    <submittedName>
        <fullName evidence="7">Glycosyltransferase</fullName>
    </submittedName>
</protein>
<dbReference type="PANTHER" id="PTHR43646:SF2">
    <property type="entry name" value="GLYCOSYLTRANSFERASE 2-LIKE DOMAIN-CONTAINING PROTEIN"/>
    <property type="match status" value="1"/>
</dbReference>
<reference evidence="7 8" key="1">
    <citation type="submission" date="2020-09" db="EMBL/GenBank/DDBJ databases">
        <title>Roseomonas.</title>
        <authorList>
            <person name="Zhu W."/>
        </authorList>
    </citation>
    <scope>NUCLEOTIDE SEQUENCE [LARGE SCALE GENOMIC DNA]</scope>
    <source>
        <strain evidence="7 8">573</strain>
    </source>
</reference>
<dbReference type="PANTHER" id="PTHR43646">
    <property type="entry name" value="GLYCOSYLTRANSFERASE"/>
    <property type="match status" value="1"/>
</dbReference>
<dbReference type="EMBL" id="JACTNG010000013">
    <property type="protein sequence ID" value="MBO1081161.1"/>
    <property type="molecule type" value="Genomic_DNA"/>
</dbReference>
<evidence type="ECO:0000256" key="1">
    <source>
        <dbReference type="ARBA" id="ARBA00004236"/>
    </source>
</evidence>
<keyword evidence="5" id="KW-0472">Membrane</keyword>
<dbReference type="Pfam" id="PF00535">
    <property type="entry name" value="Glycos_transf_2"/>
    <property type="match status" value="1"/>
</dbReference>
<accession>A0ABS3KUL6</accession>
<evidence type="ECO:0000256" key="2">
    <source>
        <dbReference type="ARBA" id="ARBA00022475"/>
    </source>
</evidence>
<evidence type="ECO:0000313" key="7">
    <source>
        <dbReference type="EMBL" id="MBO1081161.1"/>
    </source>
</evidence>
<evidence type="ECO:0000256" key="3">
    <source>
        <dbReference type="ARBA" id="ARBA00022676"/>
    </source>
</evidence>
<dbReference type="RefSeq" id="WP_207419342.1">
    <property type="nucleotide sequence ID" value="NZ_CP061177.1"/>
</dbReference>
<evidence type="ECO:0000313" key="8">
    <source>
        <dbReference type="Proteomes" id="UP001518989"/>
    </source>
</evidence>